<dbReference type="GO" id="GO:0003677">
    <property type="term" value="F:DNA binding"/>
    <property type="evidence" value="ECO:0007669"/>
    <property type="project" value="InterPro"/>
</dbReference>
<gene>
    <name evidence="2" type="ORF">FVD38_11210</name>
</gene>
<keyword evidence="3" id="KW-1185">Reference proteome</keyword>
<evidence type="ECO:0000259" key="1">
    <source>
        <dbReference type="Pfam" id="PF01609"/>
    </source>
</evidence>
<organism evidence="2 3">
    <name type="scientific">Massilia arenae</name>
    <dbReference type="NCBI Taxonomy" id="2603288"/>
    <lineage>
        <taxon>Bacteria</taxon>
        <taxon>Pseudomonadati</taxon>
        <taxon>Pseudomonadota</taxon>
        <taxon>Betaproteobacteria</taxon>
        <taxon>Burkholderiales</taxon>
        <taxon>Oxalobacteraceae</taxon>
        <taxon>Telluria group</taxon>
        <taxon>Massilia</taxon>
    </lineage>
</organism>
<dbReference type="InterPro" id="IPR012337">
    <property type="entry name" value="RNaseH-like_sf"/>
</dbReference>
<accession>A0A5C7FXN5</accession>
<comment type="caution">
    <text evidence="2">The sequence shown here is derived from an EMBL/GenBank/DDBJ whole genome shotgun (WGS) entry which is preliminary data.</text>
</comment>
<name>A0A5C7FXN5_9BURK</name>
<reference evidence="2 3" key="1">
    <citation type="submission" date="2019-08" db="EMBL/GenBank/DDBJ databases">
        <title>Massilia golmudensis sp. nov., isolated from sand in the Qinghai-Tibetan Plateau.</title>
        <authorList>
            <person name="Zhang B."/>
        </authorList>
    </citation>
    <scope>NUCLEOTIDE SEQUENCE [LARGE SCALE GENOMIC DNA]</scope>
    <source>
        <strain evidence="2 3">GEM5</strain>
    </source>
</reference>
<dbReference type="InterPro" id="IPR002559">
    <property type="entry name" value="Transposase_11"/>
</dbReference>
<dbReference type="AlphaFoldDB" id="A0A5C7FXN5"/>
<evidence type="ECO:0000313" key="2">
    <source>
        <dbReference type="EMBL" id="TXF99666.1"/>
    </source>
</evidence>
<proteinExistence type="predicted"/>
<dbReference type="GO" id="GO:0006313">
    <property type="term" value="P:DNA transposition"/>
    <property type="evidence" value="ECO:0007669"/>
    <property type="project" value="InterPro"/>
</dbReference>
<dbReference type="GO" id="GO:0004803">
    <property type="term" value="F:transposase activity"/>
    <property type="evidence" value="ECO:0007669"/>
    <property type="project" value="InterPro"/>
</dbReference>
<dbReference type="Gene3D" id="3.90.350.10">
    <property type="entry name" value="Transposase Inhibitor Protein From Tn5, Chain A, domain 1"/>
    <property type="match status" value="1"/>
</dbReference>
<dbReference type="SUPFAM" id="SSF53098">
    <property type="entry name" value="Ribonuclease H-like"/>
    <property type="match status" value="1"/>
</dbReference>
<dbReference type="PANTHER" id="PTHR37529:SF1">
    <property type="entry name" value="TRANSPOSASE INSG FOR INSERTION SEQUENCE ELEMENT IS4-RELATED"/>
    <property type="match status" value="1"/>
</dbReference>
<dbReference type="PANTHER" id="PTHR37529">
    <property type="entry name" value="TRANSPOSASE INSG FOR INSERTION SEQUENCE ELEMENT IS4-RELATED"/>
    <property type="match status" value="1"/>
</dbReference>
<dbReference type="EMBL" id="VPFD01000011">
    <property type="protein sequence ID" value="TXF99666.1"/>
    <property type="molecule type" value="Genomic_DNA"/>
</dbReference>
<dbReference type="Pfam" id="PF01609">
    <property type="entry name" value="DDE_Tnp_1"/>
    <property type="match status" value="1"/>
</dbReference>
<evidence type="ECO:0000313" key="3">
    <source>
        <dbReference type="Proteomes" id="UP000321413"/>
    </source>
</evidence>
<feature type="domain" description="Transposase IS4-like" evidence="1">
    <location>
        <begin position="25"/>
        <end position="116"/>
    </location>
</feature>
<sequence>NTKWEVVGGTPDDAVIEMRVSPQARKKCPGLPETWRVRAITIIDQSARKHILLTSLFDTKRYTAKDIAACYTQRWQIETSYRELKQTMMGMALTLRSRTVEGIYQEIWGTLTAYNLIRLHRGLLHAALADRDELS</sequence>
<dbReference type="Proteomes" id="UP000321413">
    <property type="component" value="Unassembled WGS sequence"/>
</dbReference>
<feature type="non-terminal residue" evidence="2">
    <location>
        <position position="1"/>
    </location>
</feature>
<protein>
    <submittedName>
        <fullName evidence="2">Transposase</fullName>
    </submittedName>
</protein>